<dbReference type="Proteomes" id="UP001281305">
    <property type="component" value="Chromosome"/>
</dbReference>
<dbReference type="InterPro" id="IPR029063">
    <property type="entry name" value="SAM-dependent_MTases_sf"/>
</dbReference>
<dbReference type="InterPro" id="IPR052514">
    <property type="entry name" value="SAM-dependent_MTase"/>
</dbReference>
<protein>
    <submittedName>
        <fullName evidence="2">FkbM family methyltransferase</fullName>
    </submittedName>
</protein>
<feature type="domain" description="Methyltransferase FkbM" evidence="1">
    <location>
        <begin position="101"/>
        <end position="221"/>
    </location>
</feature>
<dbReference type="RefSeq" id="WP_317056426.1">
    <property type="nucleotide sequence ID" value="NZ_CP146606.1"/>
</dbReference>
<keyword evidence="2" id="KW-0489">Methyltransferase</keyword>
<dbReference type="GO" id="GO:0032259">
    <property type="term" value="P:methylation"/>
    <property type="evidence" value="ECO:0007669"/>
    <property type="project" value="UniProtKB-KW"/>
</dbReference>
<evidence type="ECO:0000313" key="2">
    <source>
        <dbReference type="EMBL" id="WYK19723.1"/>
    </source>
</evidence>
<organism evidence="2 3">
    <name type="scientific">Roseovarius rhodophyticola</name>
    <dbReference type="NCBI Taxonomy" id="3080827"/>
    <lineage>
        <taxon>Bacteria</taxon>
        <taxon>Pseudomonadati</taxon>
        <taxon>Pseudomonadota</taxon>
        <taxon>Alphaproteobacteria</taxon>
        <taxon>Rhodobacterales</taxon>
        <taxon>Roseobacteraceae</taxon>
        <taxon>Roseovarius</taxon>
    </lineage>
</organism>
<dbReference type="SUPFAM" id="SSF53335">
    <property type="entry name" value="S-adenosyl-L-methionine-dependent methyltransferases"/>
    <property type="match status" value="1"/>
</dbReference>
<dbReference type="Gene3D" id="3.40.50.150">
    <property type="entry name" value="Vaccinia Virus protein VP39"/>
    <property type="match status" value="1"/>
</dbReference>
<dbReference type="PANTHER" id="PTHR34203">
    <property type="entry name" value="METHYLTRANSFERASE, FKBM FAMILY PROTEIN"/>
    <property type="match status" value="1"/>
</dbReference>
<reference evidence="2 3" key="1">
    <citation type="submission" date="2024-02" db="EMBL/GenBank/DDBJ databases">
        <title>Roseovarius strain W115 nov., isolated from a marine algae.</title>
        <authorList>
            <person name="Lee M.W."/>
            <person name="Lee J.K."/>
            <person name="Kim J.M."/>
            <person name="Choi D.G."/>
            <person name="Baek J.H."/>
            <person name="Bayburt H."/>
            <person name="Jung J.J."/>
            <person name="Han D.M."/>
            <person name="Jeon C.O."/>
        </authorList>
    </citation>
    <scope>NUCLEOTIDE SEQUENCE [LARGE SCALE GENOMIC DNA]</scope>
    <source>
        <strain evidence="2 3">W115</strain>
    </source>
</reference>
<evidence type="ECO:0000313" key="3">
    <source>
        <dbReference type="Proteomes" id="UP001281305"/>
    </source>
</evidence>
<dbReference type="InterPro" id="IPR006342">
    <property type="entry name" value="FkbM_mtfrase"/>
</dbReference>
<evidence type="ECO:0000259" key="1">
    <source>
        <dbReference type="Pfam" id="PF05050"/>
    </source>
</evidence>
<dbReference type="Pfam" id="PF05050">
    <property type="entry name" value="Methyltransf_21"/>
    <property type="match status" value="1"/>
</dbReference>
<accession>A0ABZ2TPJ3</accession>
<dbReference type="GO" id="GO:0008168">
    <property type="term" value="F:methyltransferase activity"/>
    <property type="evidence" value="ECO:0007669"/>
    <property type="project" value="UniProtKB-KW"/>
</dbReference>
<proteinExistence type="predicted"/>
<keyword evidence="3" id="KW-1185">Reference proteome</keyword>
<dbReference type="NCBIfam" id="TIGR01444">
    <property type="entry name" value="fkbM_fam"/>
    <property type="match status" value="1"/>
</dbReference>
<dbReference type="PANTHER" id="PTHR34203:SF15">
    <property type="entry name" value="SLL1173 PROTEIN"/>
    <property type="match status" value="1"/>
</dbReference>
<sequence>MADRQPLTFVGSSAKAQYMTLMGLFRLAVLNRYFFGIFTRALARLFPSENAVLLTLSSGGQYKIYLNDAYWTRFALFRDDYELEVGKVIQKAQGYADIFCDLGANKGYWSVFAAPLYKQIFAIEASSATYKTLTENTERLANVSRRWAAIYGKSNEELSFVNVHNSHASARLGAGGSSDSVETVETIAIDDLLPAKTAALIKLDVEGAEISAIDGAKRALMDGSVLIYEDHGSDISCAPSAHLLSLPGIRLYSVQNSLKRLHSVEEVLAQKGDKYTGYNFLAAHEGSDLLAGLLEGFAKP</sequence>
<gene>
    <name evidence="2" type="ORF">RZS32_007685</name>
</gene>
<keyword evidence="2" id="KW-0808">Transferase</keyword>
<name>A0ABZ2TPJ3_9RHOB</name>
<dbReference type="EMBL" id="CP146606">
    <property type="protein sequence ID" value="WYK19723.1"/>
    <property type="molecule type" value="Genomic_DNA"/>
</dbReference>